<keyword evidence="11 13" id="KW-0472">Membrane</keyword>
<comment type="caution">
    <text evidence="14">The sequence shown here is derived from an EMBL/GenBank/DDBJ whole genome shotgun (WGS) entry which is preliminary data.</text>
</comment>
<dbReference type="GO" id="GO:0046872">
    <property type="term" value="F:metal ion binding"/>
    <property type="evidence" value="ECO:0007669"/>
    <property type="project" value="UniProtKB-KW"/>
</dbReference>
<evidence type="ECO:0000313" key="14">
    <source>
        <dbReference type="EMBL" id="PKQ64990.1"/>
    </source>
</evidence>
<evidence type="ECO:0000256" key="4">
    <source>
        <dbReference type="ARBA" id="ARBA00022475"/>
    </source>
</evidence>
<feature type="transmembrane region" description="Helical" evidence="13">
    <location>
        <begin position="332"/>
        <end position="360"/>
    </location>
</feature>
<evidence type="ECO:0000256" key="3">
    <source>
        <dbReference type="ARBA" id="ARBA00022448"/>
    </source>
</evidence>
<dbReference type="Pfam" id="PF02386">
    <property type="entry name" value="TrkH"/>
    <property type="match status" value="1"/>
</dbReference>
<feature type="transmembrane region" description="Helical" evidence="13">
    <location>
        <begin position="133"/>
        <end position="153"/>
    </location>
</feature>
<organism evidence="14 15">
    <name type="scientific">Labilibaculum filiforme</name>
    <dbReference type="NCBI Taxonomy" id="1940526"/>
    <lineage>
        <taxon>Bacteria</taxon>
        <taxon>Pseudomonadati</taxon>
        <taxon>Bacteroidota</taxon>
        <taxon>Bacteroidia</taxon>
        <taxon>Marinilabiliales</taxon>
        <taxon>Marinifilaceae</taxon>
        <taxon>Labilibaculum</taxon>
    </lineage>
</organism>
<sequence>MIKHKIILNILGKLLVGESLFLFLSLLVSLIYQEPDSMAFVKSILITFTVGGMSYMLSKGAGKDLGKREGYIIVSIVWVVFSIFGCLPYLFSGAIPSVTDAFFETMSGFTTTGSSILNNIEELPHGILFWRSLTQWMGGMGIIVMFLAILPTLGIGGRELFIAEVPGPAPDKLAPRIRETARNLWGLYILFTLAETILLFVGGMTFFDAINHSLTTMATGGYSTKQASAGFFTSAYLQYVMIFFMFIAGTNFTLAYAMVTGKLSRVFKDEEFRFYTLVVLMFTGIITIVLVIGNNFGFEQAFRDSLFTVVSIITTTGYATADYLLWSPFLGMLVFVLFFVGGSAGSTGGGVKVVRILLLFKNSFYELKRLVHPNAIIPIRYNGHVVDQRTVTNILAFFVFYIIIFMISSILMSLWTPDIYSAFSAVATTLGNIGPGFGEIGPMENFFHLPALAKWFLSFLMLLGRLELFTVLILFSPSFWRH</sequence>
<evidence type="ECO:0000256" key="2">
    <source>
        <dbReference type="ARBA" id="ARBA00009137"/>
    </source>
</evidence>
<keyword evidence="4" id="KW-1003">Cell membrane</keyword>
<feature type="binding site" evidence="12">
    <location>
        <position position="315"/>
    </location>
    <ligand>
        <name>K(+)</name>
        <dbReference type="ChEBI" id="CHEBI:29103"/>
    </ligand>
</feature>
<dbReference type="AlphaFoldDB" id="A0A2N3I3U5"/>
<dbReference type="EMBL" id="MVDD01000002">
    <property type="protein sequence ID" value="PKQ64990.1"/>
    <property type="molecule type" value="Genomic_DNA"/>
</dbReference>
<keyword evidence="3" id="KW-0813">Transport</keyword>
<keyword evidence="7 13" id="KW-0812">Transmembrane</keyword>
<evidence type="ECO:0000256" key="7">
    <source>
        <dbReference type="ARBA" id="ARBA00022692"/>
    </source>
</evidence>
<evidence type="ECO:0000256" key="8">
    <source>
        <dbReference type="ARBA" id="ARBA00022958"/>
    </source>
</evidence>
<evidence type="ECO:0000256" key="5">
    <source>
        <dbReference type="ARBA" id="ARBA00022519"/>
    </source>
</evidence>
<gene>
    <name evidence="14" type="ORF">BZG02_03895</name>
</gene>
<dbReference type="GO" id="GO:0005886">
    <property type="term" value="C:plasma membrane"/>
    <property type="evidence" value="ECO:0007669"/>
    <property type="project" value="UniProtKB-SubCell"/>
</dbReference>
<feature type="binding site" evidence="12">
    <location>
        <position position="432"/>
    </location>
    <ligand>
        <name>K(+)</name>
        <dbReference type="ChEBI" id="CHEBI:29103"/>
    </ligand>
</feature>
<dbReference type="GO" id="GO:0015379">
    <property type="term" value="F:potassium:chloride symporter activity"/>
    <property type="evidence" value="ECO:0007669"/>
    <property type="project" value="InterPro"/>
</dbReference>
<reference evidence="14 15" key="1">
    <citation type="journal article" date="2017" name="Front. Microbiol.">
        <title>Labilibaculum manganireducens gen. nov., sp. nov. and Labilibaculum filiforme sp. nov., Novel Bacteroidetes Isolated from Subsurface Sediments of the Baltic Sea.</title>
        <authorList>
            <person name="Vandieken V."/>
            <person name="Marshall I.P."/>
            <person name="Niemann H."/>
            <person name="Engelen B."/>
            <person name="Cypionka H."/>
        </authorList>
    </citation>
    <scope>NUCLEOTIDE SEQUENCE [LARGE SCALE GENOMIC DNA]</scope>
    <source>
        <strain evidence="14 15">59.16B</strain>
    </source>
</reference>
<evidence type="ECO:0000256" key="6">
    <source>
        <dbReference type="ARBA" id="ARBA00022538"/>
    </source>
</evidence>
<keyword evidence="5" id="KW-0997">Cell inner membrane</keyword>
<evidence type="ECO:0000256" key="1">
    <source>
        <dbReference type="ARBA" id="ARBA00004429"/>
    </source>
</evidence>
<feature type="binding site" evidence="12">
    <location>
        <position position="316"/>
    </location>
    <ligand>
        <name>K(+)</name>
        <dbReference type="ChEBI" id="CHEBI:29103"/>
    </ligand>
</feature>
<feature type="transmembrane region" description="Helical" evidence="13">
    <location>
        <begin position="455"/>
        <end position="475"/>
    </location>
</feature>
<evidence type="ECO:0000313" key="15">
    <source>
        <dbReference type="Proteomes" id="UP000233535"/>
    </source>
</evidence>
<feature type="transmembrane region" description="Helical" evidence="13">
    <location>
        <begin position="12"/>
        <end position="32"/>
    </location>
</feature>
<keyword evidence="8 12" id="KW-0630">Potassium</keyword>
<accession>A0A2N3I3U5</accession>
<keyword evidence="10" id="KW-0406">Ion transport</keyword>
<dbReference type="InterPro" id="IPR003445">
    <property type="entry name" value="Cat_transpt"/>
</dbReference>
<feature type="binding site" evidence="12">
    <location>
        <position position="111"/>
    </location>
    <ligand>
        <name>K(+)</name>
        <dbReference type="ChEBI" id="CHEBI:29103"/>
    </ligand>
</feature>
<dbReference type="PANTHER" id="PTHR32024:SF2">
    <property type="entry name" value="TRK SYSTEM POTASSIUM UPTAKE PROTEIN TRKG-RELATED"/>
    <property type="match status" value="1"/>
</dbReference>
<evidence type="ECO:0000256" key="10">
    <source>
        <dbReference type="ARBA" id="ARBA00023065"/>
    </source>
</evidence>
<feature type="transmembrane region" description="Helical" evidence="13">
    <location>
        <begin position="70"/>
        <end position="91"/>
    </location>
</feature>
<feature type="binding site" evidence="12">
    <location>
        <position position="112"/>
    </location>
    <ligand>
        <name>K(+)</name>
        <dbReference type="ChEBI" id="CHEBI:29103"/>
    </ligand>
</feature>
<proteinExistence type="inferred from homology"/>
<dbReference type="RefSeq" id="WP_101260094.1">
    <property type="nucleotide sequence ID" value="NZ_MVDD01000002.1"/>
</dbReference>
<comment type="subcellular location">
    <subcellularLocation>
        <location evidence="1">Cell inner membrane</location>
        <topology evidence="1">Multi-pass membrane protein</topology>
    </subcellularLocation>
</comment>
<keyword evidence="12" id="KW-0479">Metal-binding</keyword>
<keyword evidence="15" id="KW-1185">Reference proteome</keyword>
<dbReference type="PIRSF" id="PIRSF006247">
    <property type="entry name" value="TrkH"/>
    <property type="match status" value="1"/>
</dbReference>
<dbReference type="OrthoDB" id="9810952at2"/>
<feature type="transmembrane region" description="Helical" evidence="13">
    <location>
        <begin position="185"/>
        <end position="207"/>
    </location>
</feature>
<protein>
    <submittedName>
        <fullName evidence="14">Potassium transporter</fullName>
    </submittedName>
</protein>
<feature type="transmembrane region" description="Helical" evidence="13">
    <location>
        <begin position="38"/>
        <end position="58"/>
    </location>
</feature>
<feature type="transmembrane region" description="Helical" evidence="13">
    <location>
        <begin position="394"/>
        <end position="415"/>
    </location>
</feature>
<feature type="transmembrane region" description="Helical" evidence="13">
    <location>
        <begin position="236"/>
        <end position="260"/>
    </location>
</feature>
<feature type="binding site" evidence="12">
    <location>
        <position position="220"/>
    </location>
    <ligand>
        <name>K(+)</name>
        <dbReference type="ChEBI" id="CHEBI:29103"/>
    </ligand>
</feature>
<dbReference type="PANTHER" id="PTHR32024">
    <property type="entry name" value="TRK SYSTEM POTASSIUM UPTAKE PROTEIN TRKG-RELATED"/>
    <property type="match status" value="1"/>
</dbReference>
<comment type="similarity">
    <text evidence="2">Belongs to the TrkH potassium transport family.</text>
</comment>
<name>A0A2N3I3U5_9BACT</name>
<evidence type="ECO:0000256" key="13">
    <source>
        <dbReference type="SAM" id="Phobius"/>
    </source>
</evidence>
<evidence type="ECO:0000256" key="12">
    <source>
        <dbReference type="PIRSR" id="PIRSR006247-1"/>
    </source>
</evidence>
<keyword evidence="6" id="KW-0633">Potassium transport</keyword>
<keyword evidence="9 13" id="KW-1133">Transmembrane helix</keyword>
<dbReference type="InterPro" id="IPR004772">
    <property type="entry name" value="TrkH"/>
</dbReference>
<dbReference type="Proteomes" id="UP000233535">
    <property type="component" value="Unassembled WGS sequence"/>
</dbReference>
<evidence type="ECO:0000256" key="9">
    <source>
        <dbReference type="ARBA" id="ARBA00022989"/>
    </source>
</evidence>
<feature type="transmembrane region" description="Helical" evidence="13">
    <location>
        <begin position="272"/>
        <end position="293"/>
    </location>
</feature>
<evidence type="ECO:0000256" key="11">
    <source>
        <dbReference type="ARBA" id="ARBA00023136"/>
    </source>
</evidence>